<dbReference type="RefSeq" id="WP_377800282.1">
    <property type="nucleotide sequence ID" value="NZ_JBHSLW010000034.1"/>
</dbReference>
<evidence type="ECO:0000313" key="2">
    <source>
        <dbReference type="Proteomes" id="UP001596053"/>
    </source>
</evidence>
<keyword evidence="2" id="KW-1185">Reference proteome</keyword>
<accession>A0ABW0IUT6</accession>
<gene>
    <name evidence="1" type="ORF">ACFPOB_20665</name>
</gene>
<reference evidence="2" key="1">
    <citation type="journal article" date="2019" name="Int. J. Syst. Evol. Microbiol.">
        <title>The Global Catalogue of Microorganisms (GCM) 10K type strain sequencing project: providing services to taxonomists for standard genome sequencing and annotation.</title>
        <authorList>
            <consortium name="The Broad Institute Genomics Platform"/>
            <consortium name="The Broad Institute Genome Sequencing Center for Infectious Disease"/>
            <person name="Wu L."/>
            <person name="Ma J."/>
        </authorList>
    </citation>
    <scope>NUCLEOTIDE SEQUENCE [LARGE SCALE GENOMIC DNA]</scope>
    <source>
        <strain evidence="2">NCAIM B.01391</strain>
    </source>
</reference>
<organism evidence="1 2">
    <name type="scientific">Bosea eneae</name>
    <dbReference type="NCBI Taxonomy" id="151454"/>
    <lineage>
        <taxon>Bacteria</taxon>
        <taxon>Pseudomonadati</taxon>
        <taxon>Pseudomonadota</taxon>
        <taxon>Alphaproteobacteria</taxon>
        <taxon>Hyphomicrobiales</taxon>
        <taxon>Boseaceae</taxon>
        <taxon>Bosea</taxon>
    </lineage>
</organism>
<evidence type="ECO:0000313" key="1">
    <source>
        <dbReference type="EMBL" id="MFC5421979.1"/>
    </source>
</evidence>
<comment type="caution">
    <text evidence="1">The sequence shown here is derived from an EMBL/GenBank/DDBJ whole genome shotgun (WGS) entry which is preliminary data.</text>
</comment>
<dbReference type="EMBL" id="JBHSLW010000034">
    <property type="protein sequence ID" value="MFC5421979.1"/>
    <property type="molecule type" value="Genomic_DNA"/>
</dbReference>
<proteinExistence type="predicted"/>
<dbReference type="Proteomes" id="UP001596053">
    <property type="component" value="Unassembled WGS sequence"/>
</dbReference>
<name>A0ABW0IUT6_9HYPH</name>
<sequence length="122" mass="13084">MDALALSVGEHERRTAAIRRLERVAADMRYFAVRLVDTRDEPEVAQGPLALATRAGWIYARMVLIQADGGMHSPSLINAIAEPGPVDSRALRGLSLSTLLAAEARICGRRPAPVTLARGGGR</sequence>
<protein>
    <submittedName>
        <fullName evidence="1">Uncharacterized protein</fullName>
    </submittedName>
</protein>